<dbReference type="Proteomes" id="UP000184330">
    <property type="component" value="Unassembled WGS sequence"/>
</dbReference>
<organism evidence="2 3">
    <name type="scientific">Phialocephala subalpina</name>
    <dbReference type="NCBI Taxonomy" id="576137"/>
    <lineage>
        <taxon>Eukaryota</taxon>
        <taxon>Fungi</taxon>
        <taxon>Dikarya</taxon>
        <taxon>Ascomycota</taxon>
        <taxon>Pezizomycotina</taxon>
        <taxon>Leotiomycetes</taxon>
        <taxon>Helotiales</taxon>
        <taxon>Mollisiaceae</taxon>
        <taxon>Phialocephala</taxon>
        <taxon>Phialocephala fortinii species complex</taxon>
    </lineage>
</organism>
<evidence type="ECO:0000313" key="2">
    <source>
        <dbReference type="EMBL" id="CZR64229.1"/>
    </source>
</evidence>
<dbReference type="PANTHER" id="PTHR35910">
    <property type="entry name" value="2EXR DOMAIN-CONTAINING PROTEIN"/>
    <property type="match status" value="1"/>
</dbReference>
<dbReference type="InterPro" id="IPR045518">
    <property type="entry name" value="2EXR"/>
</dbReference>
<dbReference type="AlphaFoldDB" id="A0A1L7XGQ5"/>
<keyword evidence="3" id="KW-1185">Reference proteome</keyword>
<dbReference type="PANTHER" id="PTHR35910:SF6">
    <property type="entry name" value="2EXR DOMAIN-CONTAINING PROTEIN"/>
    <property type="match status" value="1"/>
</dbReference>
<name>A0A1L7XGQ5_9HELO</name>
<gene>
    <name evidence="2" type="ORF">PAC_14127</name>
</gene>
<evidence type="ECO:0000259" key="1">
    <source>
        <dbReference type="Pfam" id="PF20150"/>
    </source>
</evidence>
<reference evidence="2 3" key="1">
    <citation type="submission" date="2016-03" db="EMBL/GenBank/DDBJ databases">
        <authorList>
            <person name="Ploux O."/>
        </authorList>
    </citation>
    <scope>NUCLEOTIDE SEQUENCE [LARGE SCALE GENOMIC DNA]</scope>
    <source>
        <strain evidence="2 3">UAMH 11012</strain>
    </source>
</reference>
<protein>
    <recommendedName>
        <fullName evidence="1">2EXR domain-containing protein</fullName>
    </recommendedName>
</protein>
<feature type="domain" description="2EXR" evidence="1">
    <location>
        <begin position="72"/>
        <end position="185"/>
    </location>
</feature>
<dbReference type="OrthoDB" id="3528648at2759"/>
<evidence type="ECO:0000313" key="3">
    <source>
        <dbReference type="Proteomes" id="UP000184330"/>
    </source>
</evidence>
<accession>A0A1L7XGQ5</accession>
<dbReference type="EMBL" id="FJOG01000026">
    <property type="protein sequence ID" value="CZR64229.1"/>
    <property type="molecule type" value="Genomic_DNA"/>
</dbReference>
<dbReference type="Pfam" id="PF20150">
    <property type="entry name" value="2EXR"/>
    <property type="match status" value="1"/>
</dbReference>
<sequence>MNTIPPSVQALRMEEAEKAALAIVAAARKFASEPTSISQQSWQSLLVSINDLSRSVHTRAYPPAAKKDGVKFFQFSKLPLELKLKIWRYAMPDKRILVMSLEFDGHFWGKFLRANDLSPTEEGLKWREWQNDGSKHKVQLARGHASIQQVCADSREEALREYTVCLDLKQRNDSPIRINPTDDVLYTPKQMLESSNCRNFRLGHCWKDNVLGVIQHIAFDGKTIMDMLNRDSGNPFRNFTVLKDVTVVRHDDRCELTSYSLRKGDISFEVPQEMLPSPAVDEYPKIIEQLRSRLLKYHTQNPNWQVPAIRFKVLHFNGKRCCNMTWREWRKI</sequence>
<proteinExistence type="predicted"/>